<dbReference type="RefSeq" id="WP_089454808.1">
    <property type="nucleotide sequence ID" value="NZ_CABVQC010000103.1"/>
</dbReference>
<protein>
    <submittedName>
        <fullName evidence="1">Uncharacterized protein</fullName>
    </submittedName>
</protein>
<evidence type="ECO:0000313" key="4">
    <source>
        <dbReference type="Proteomes" id="UP000494261"/>
    </source>
</evidence>
<dbReference type="AlphaFoldDB" id="A0A228HHM7"/>
<evidence type="ECO:0000313" key="1">
    <source>
        <dbReference type="EMBL" id="OXI29627.1"/>
    </source>
</evidence>
<dbReference type="EMBL" id="NKFA01000052">
    <property type="protein sequence ID" value="OXI29627.1"/>
    <property type="molecule type" value="Genomic_DNA"/>
</dbReference>
<reference evidence="3" key="1">
    <citation type="submission" date="2017-06" db="EMBL/GenBank/DDBJ databases">
        <authorList>
            <person name="LiPuma J."/>
            <person name="Spilker T."/>
        </authorList>
    </citation>
    <scope>NUCLEOTIDE SEQUENCE [LARGE SCALE GENOMIC DNA]</scope>
    <source>
        <strain evidence="3">AU17325</strain>
    </source>
</reference>
<accession>A0A6P2T379</accession>
<gene>
    <name evidence="2" type="ORF">BLA13014_07938</name>
    <name evidence="1" type="ORF">CFB84_43565</name>
</gene>
<dbReference type="Proteomes" id="UP000494261">
    <property type="component" value="Unassembled WGS sequence"/>
</dbReference>
<evidence type="ECO:0000313" key="2">
    <source>
        <dbReference type="EMBL" id="VWC52213.1"/>
    </source>
</evidence>
<name>A0A228HHM7_9BURK</name>
<accession>A0A228HHM7</accession>
<dbReference type="Proteomes" id="UP000214600">
    <property type="component" value="Unassembled WGS sequence"/>
</dbReference>
<dbReference type="EMBL" id="CABVQC010000103">
    <property type="protein sequence ID" value="VWC52213.1"/>
    <property type="molecule type" value="Genomic_DNA"/>
</dbReference>
<evidence type="ECO:0000313" key="3">
    <source>
        <dbReference type="Proteomes" id="UP000214600"/>
    </source>
</evidence>
<organism evidence="1 3">
    <name type="scientific">Burkholderia aenigmatica</name>
    <dbReference type="NCBI Taxonomy" id="2015348"/>
    <lineage>
        <taxon>Bacteria</taxon>
        <taxon>Pseudomonadati</taxon>
        <taxon>Pseudomonadota</taxon>
        <taxon>Betaproteobacteria</taxon>
        <taxon>Burkholderiales</taxon>
        <taxon>Burkholderiaceae</taxon>
        <taxon>Burkholderia</taxon>
        <taxon>Burkholderia cepacia complex</taxon>
    </lineage>
</organism>
<sequence>MNVFVIIGDAMGGEQYAGVHLTRPDDRPGSQVREVKVVGPQSDPQFVYVAQTYDRTMDVHRFEGVYGDYQTADRASGPKGVTFEVKI</sequence>
<dbReference type="GeneID" id="99665086"/>
<reference evidence="1" key="2">
    <citation type="submission" date="2017-06" db="EMBL/GenBank/DDBJ databases">
        <authorList>
            <person name="Kim H.J."/>
            <person name="Triplett B.A."/>
        </authorList>
    </citation>
    <scope>NUCLEOTIDE SEQUENCE [LARGE SCALE GENOMIC DNA]</scope>
    <source>
        <strain evidence="1">AU17325</strain>
    </source>
</reference>
<reference evidence="1 3" key="3">
    <citation type="submission" date="2017-08" db="EMBL/GenBank/DDBJ databases">
        <title>WGS of novel Burkholderia cepaca complex species.</title>
        <authorList>
            <person name="Lipuma J."/>
            <person name="Spilker T."/>
        </authorList>
    </citation>
    <scope>NUCLEOTIDE SEQUENCE [LARGE SCALE GENOMIC DNA]</scope>
    <source>
        <strain evidence="1 3">AU17325</strain>
    </source>
</reference>
<proteinExistence type="predicted"/>
<reference evidence="2 4" key="4">
    <citation type="submission" date="2019-09" db="EMBL/GenBank/DDBJ databases">
        <authorList>
            <person name="Depoorter E."/>
        </authorList>
    </citation>
    <scope>NUCLEOTIDE SEQUENCE [LARGE SCALE GENOMIC DNA]</scope>
    <source>
        <strain evidence="2">LMG 13014</strain>
    </source>
</reference>